<dbReference type="PROSITE" id="PS50013">
    <property type="entry name" value="CHROMO_2"/>
    <property type="match status" value="1"/>
</dbReference>
<comment type="subcellular location">
    <subcellularLocation>
        <location evidence="1">Nucleus</location>
    </subcellularLocation>
</comment>
<evidence type="ECO:0000259" key="4">
    <source>
        <dbReference type="PROSITE" id="PS50013"/>
    </source>
</evidence>
<dbReference type="InterPro" id="IPR023780">
    <property type="entry name" value="Chromo_domain"/>
</dbReference>
<feature type="domain" description="Chromo" evidence="4">
    <location>
        <begin position="8"/>
        <end position="68"/>
    </location>
</feature>
<feature type="region of interest" description="Disordered" evidence="3">
    <location>
        <begin position="56"/>
        <end position="168"/>
    </location>
</feature>
<sequence length="168" mass="19036">MAQDIEVFEIECILDKRKRKGKDFFLVKWKGYDEDHNTWEPAESFQEGFEDALADFNKRKEAEKKKRKSTLGRRRSTKSPRRKKSSTKSPAPSGKKSTKRKTPQKPTRRSKRLSSGIKKGPSSQDLEDITLKEPESSPPSTQPPPTSAEAQAPTDPEEESASSWCIIA</sequence>
<dbReference type="InterPro" id="IPR000953">
    <property type="entry name" value="Chromo/chromo_shadow_dom"/>
</dbReference>
<proteinExistence type="predicted"/>
<dbReference type="Pfam" id="PF00385">
    <property type="entry name" value="Chromo"/>
    <property type="match status" value="1"/>
</dbReference>
<evidence type="ECO:0000256" key="2">
    <source>
        <dbReference type="ARBA" id="ARBA00023242"/>
    </source>
</evidence>
<keyword evidence="2" id="KW-0539">Nucleus</keyword>
<evidence type="ECO:0000256" key="3">
    <source>
        <dbReference type="SAM" id="MobiDB-lite"/>
    </source>
</evidence>
<reference evidence="5" key="1">
    <citation type="submission" date="2021-01" db="EMBL/GenBank/DDBJ databases">
        <authorList>
            <person name="Corre E."/>
            <person name="Pelletier E."/>
            <person name="Niang G."/>
            <person name="Scheremetjew M."/>
            <person name="Finn R."/>
            <person name="Kale V."/>
            <person name="Holt S."/>
            <person name="Cochrane G."/>
            <person name="Meng A."/>
            <person name="Brown T."/>
            <person name="Cohen L."/>
        </authorList>
    </citation>
    <scope>NUCLEOTIDE SEQUENCE</scope>
    <source>
        <strain evidence="5">CCCM811</strain>
    </source>
</reference>
<organism evidence="5">
    <name type="scientific">Lotharella globosa</name>
    <dbReference type="NCBI Taxonomy" id="91324"/>
    <lineage>
        <taxon>Eukaryota</taxon>
        <taxon>Sar</taxon>
        <taxon>Rhizaria</taxon>
        <taxon>Cercozoa</taxon>
        <taxon>Chlorarachniophyceae</taxon>
        <taxon>Lotharella</taxon>
    </lineage>
</organism>
<evidence type="ECO:0000313" key="5">
    <source>
        <dbReference type="EMBL" id="CAE0676614.1"/>
    </source>
</evidence>
<evidence type="ECO:0000256" key="1">
    <source>
        <dbReference type="ARBA" id="ARBA00004123"/>
    </source>
</evidence>
<dbReference type="GO" id="GO:0005634">
    <property type="term" value="C:nucleus"/>
    <property type="evidence" value="ECO:0007669"/>
    <property type="project" value="UniProtKB-SubCell"/>
</dbReference>
<dbReference type="SUPFAM" id="SSF54160">
    <property type="entry name" value="Chromo domain-like"/>
    <property type="match status" value="1"/>
</dbReference>
<dbReference type="EMBL" id="HBIV01040103">
    <property type="protein sequence ID" value="CAE0676614.1"/>
    <property type="molecule type" value="Transcribed_RNA"/>
</dbReference>
<dbReference type="PANTHER" id="PTHR22812">
    <property type="entry name" value="CHROMOBOX PROTEIN"/>
    <property type="match status" value="1"/>
</dbReference>
<protein>
    <recommendedName>
        <fullName evidence="4">Chromo domain-containing protein</fullName>
    </recommendedName>
</protein>
<accession>A0A7S4DX17</accession>
<dbReference type="InterPro" id="IPR016197">
    <property type="entry name" value="Chromo-like_dom_sf"/>
</dbReference>
<dbReference type="SMART" id="SM00298">
    <property type="entry name" value="CHROMO"/>
    <property type="match status" value="1"/>
</dbReference>
<feature type="compositionally biased region" description="Basic residues" evidence="3">
    <location>
        <begin position="96"/>
        <end position="112"/>
    </location>
</feature>
<dbReference type="AlphaFoldDB" id="A0A7S4DX17"/>
<dbReference type="Gene3D" id="2.40.50.40">
    <property type="match status" value="1"/>
</dbReference>
<dbReference type="CDD" id="cd00024">
    <property type="entry name" value="CD_CSD"/>
    <property type="match status" value="1"/>
</dbReference>
<feature type="compositionally biased region" description="Basic residues" evidence="3">
    <location>
        <begin position="65"/>
        <end position="86"/>
    </location>
</feature>
<name>A0A7S4DX17_9EUKA</name>
<dbReference type="InterPro" id="IPR051219">
    <property type="entry name" value="Heterochromatin_chromo-domain"/>
</dbReference>
<feature type="compositionally biased region" description="Pro residues" evidence="3">
    <location>
        <begin position="136"/>
        <end position="146"/>
    </location>
</feature>
<gene>
    <name evidence="5" type="ORF">LGLO00237_LOCUS28392</name>
</gene>